<dbReference type="EMBL" id="VCIW01000021">
    <property type="protein sequence ID" value="TLS49503.1"/>
    <property type="molecule type" value="Genomic_DNA"/>
</dbReference>
<sequence>MREPTIRLQFRNHEAAYEAFETLQELGYRPELASDDCGPELDIHIENNDVQSALEIAHEFGGHLLERGAERPERIDFDPDDVSIPAHAVTEDFSERYMSGASDDFLGDEYDVVREMQEGYRDSVH</sequence>
<reference evidence="1 2" key="1">
    <citation type="submission" date="2019-05" db="EMBL/GenBank/DDBJ databases">
        <authorList>
            <person name="Narsing Rao M.P."/>
            <person name="Li W.J."/>
        </authorList>
    </citation>
    <scope>NUCLEOTIDE SEQUENCE [LARGE SCALE GENOMIC DNA]</scope>
    <source>
        <strain evidence="1 2">SYSU_K30003</strain>
    </source>
</reference>
<protein>
    <recommendedName>
        <fullName evidence="3">DNA/RNA helicase</fullName>
    </recommendedName>
</protein>
<accession>A0A5R9G9W4</accession>
<organism evidence="1 2">
    <name type="scientific">Paenibacillus antri</name>
    <dbReference type="NCBI Taxonomy" id="2582848"/>
    <lineage>
        <taxon>Bacteria</taxon>
        <taxon>Bacillati</taxon>
        <taxon>Bacillota</taxon>
        <taxon>Bacilli</taxon>
        <taxon>Bacillales</taxon>
        <taxon>Paenibacillaceae</taxon>
        <taxon>Paenibacillus</taxon>
    </lineage>
</organism>
<comment type="caution">
    <text evidence="1">The sequence shown here is derived from an EMBL/GenBank/DDBJ whole genome shotgun (WGS) entry which is preliminary data.</text>
</comment>
<dbReference type="OrthoDB" id="2661156at2"/>
<gene>
    <name evidence="1" type="ORF">FE782_25670</name>
</gene>
<evidence type="ECO:0000313" key="1">
    <source>
        <dbReference type="EMBL" id="TLS49503.1"/>
    </source>
</evidence>
<evidence type="ECO:0008006" key="3">
    <source>
        <dbReference type="Google" id="ProtNLM"/>
    </source>
</evidence>
<dbReference type="AlphaFoldDB" id="A0A5R9G9W4"/>
<evidence type="ECO:0000313" key="2">
    <source>
        <dbReference type="Proteomes" id="UP000309676"/>
    </source>
</evidence>
<keyword evidence="2" id="KW-1185">Reference proteome</keyword>
<name>A0A5R9G9W4_9BACL</name>
<dbReference type="RefSeq" id="WP_138197221.1">
    <property type="nucleotide sequence ID" value="NZ_VCIW01000021.1"/>
</dbReference>
<proteinExistence type="predicted"/>
<dbReference type="Proteomes" id="UP000309676">
    <property type="component" value="Unassembled WGS sequence"/>
</dbReference>